<proteinExistence type="predicted"/>
<keyword evidence="2" id="KW-1185">Reference proteome</keyword>
<accession>A0ABQ6BXB9</accession>
<dbReference type="Proteomes" id="UP001156836">
    <property type="component" value="Unassembled WGS sequence"/>
</dbReference>
<evidence type="ECO:0000313" key="2">
    <source>
        <dbReference type="Proteomes" id="UP001156836"/>
    </source>
</evidence>
<dbReference type="InterPro" id="IPR045851">
    <property type="entry name" value="AMP-bd_C_sf"/>
</dbReference>
<sequence length="61" mass="6680">MRRAAHQRAGIAPDACWFVPGGAMPLTENGKMQHAALRRRIECGELTPAWCDTPREPAHAA</sequence>
<comment type="caution">
    <text evidence="1">The sequence shown here is derived from an EMBL/GenBank/DDBJ whole genome shotgun (WGS) entry which is preliminary data.</text>
</comment>
<evidence type="ECO:0000313" key="1">
    <source>
        <dbReference type="EMBL" id="GLS06374.1"/>
    </source>
</evidence>
<protein>
    <submittedName>
        <fullName evidence="1">Uncharacterized protein</fullName>
    </submittedName>
</protein>
<dbReference type="EMBL" id="BSOZ01000197">
    <property type="protein sequence ID" value="GLS06374.1"/>
    <property type="molecule type" value="Genomic_DNA"/>
</dbReference>
<dbReference type="Gene3D" id="3.30.300.30">
    <property type="match status" value="1"/>
</dbReference>
<name>A0ABQ6BXB9_9NEIS</name>
<organism evidence="1 2">
    <name type="scientific">Chitiniphilus shinanonensis</name>
    <dbReference type="NCBI Taxonomy" id="553088"/>
    <lineage>
        <taxon>Bacteria</taxon>
        <taxon>Pseudomonadati</taxon>
        <taxon>Pseudomonadota</taxon>
        <taxon>Betaproteobacteria</taxon>
        <taxon>Neisseriales</taxon>
        <taxon>Chitinibacteraceae</taxon>
        <taxon>Chitiniphilus</taxon>
    </lineage>
</organism>
<reference evidence="2" key="1">
    <citation type="journal article" date="2019" name="Int. J. Syst. Evol. Microbiol.">
        <title>The Global Catalogue of Microorganisms (GCM) 10K type strain sequencing project: providing services to taxonomists for standard genome sequencing and annotation.</title>
        <authorList>
            <consortium name="The Broad Institute Genomics Platform"/>
            <consortium name="The Broad Institute Genome Sequencing Center for Infectious Disease"/>
            <person name="Wu L."/>
            <person name="Ma J."/>
        </authorList>
    </citation>
    <scope>NUCLEOTIDE SEQUENCE [LARGE SCALE GENOMIC DNA]</scope>
    <source>
        <strain evidence="2">NBRC 104970</strain>
    </source>
</reference>
<gene>
    <name evidence="1" type="ORF">GCM10007860_35660</name>
</gene>